<accession>A0ABU9I6Q6</accession>
<comment type="caution">
    <text evidence="2">The sequence shown here is derived from an EMBL/GenBank/DDBJ whole genome shotgun (WGS) entry which is preliminary data.</text>
</comment>
<feature type="transmembrane region" description="Helical" evidence="1">
    <location>
        <begin position="34"/>
        <end position="51"/>
    </location>
</feature>
<keyword evidence="3" id="KW-1185">Reference proteome</keyword>
<dbReference type="RefSeq" id="WP_291135936.1">
    <property type="nucleotide sequence ID" value="NZ_JBBYHT010000003.1"/>
</dbReference>
<feature type="transmembrane region" description="Helical" evidence="1">
    <location>
        <begin position="219"/>
        <end position="241"/>
    </location>
</feature>
<protein>
    <recommendedName>
        <fullName evidence="4">SMODS and SLOG-associating 2TM effector domain-containing protein</fullName>
    </recommendedName>
</protein>
<dbReference type="EMBL" id="JBBYHT010000003">
    <property type="protein sequence ID" value="MEL1248105.1"/>
    <property type="molecule type" value="Genomic_DNA"/>
</dbReference>
<reference evidence="2 3" key="1">
    <citation type="submission" date="2024-04" db="EMBL/GenBank/DDBJ databases">
        <title>Flavobacterium sp. DGU41 16S ribosomal RNA gene Genome sequencing and assembly.</title>
        <authorList>
            <person name="Park S."/>
        </authorList>
    </citation>
    <scope>NUCLEOTIDE SEQUENCE [LARGE SCALE GENOMIC DNA]</scope>
    <source>
        <strain evidence="2 3">DGU41</strain>
    </source>
</reference>
<evidence type="ECO:0000256" key="1">
    <source>
        <dbReference type="SAM" id="Phobius"/>
    </source>
</evidence>
<evidence type="ECO:0000313" key="3">
    <source>
        <dbReference type="Proteomes" id="UP001393056"/>
    </source>
</evidence>
<evidence type="ECO:0008006" key="4">
    <source>
        <dbReference type="Google" id="ProtNLM"/>
    </source>
</evidence>
<keyword evidence="1" id="KW-1133">Transmembrane helix</keyword>
<keyword evidence="1" id="KW-0812">Transmembrane</keyword>
<feature type="transmembrane region" description="Helical" evidence="1">
    <location>
        <begin position="71"/>
        <end position="91"/>
    </location>
</feature>
<name>A0ABU9I6Q6_9FLAO</name>
<keyword evidence="1" id="KW-0472">Membrane</keyword>
<evidence type="ECO:0000313" key="2">
    <source>
        <dbReference type="EMBL" id="MEL1248105.1"/>
    </source>
</evidence>
<gene>
    <name evidence="2" type="ORF">AAEO58_08620</name>
</gene>
<sequence>MTNQFLKYLYSKISKSTIENGERSNQSFERADRIIIWIVGFSIGIFVILFTKDYDIKNPNYKTITELSNQITIVSLIVVIFGLIFRIFSFFSQMLLTAINMDFAGYADGFSTTLEFPTPRKIKNSDTIEDIIYYFEQDFKIIQEKPDFSNSSQESIKEYRTLLINYYKSLADGNDIEVQIEEYKNKLCEYYGISKEKINERFDNNKNVKLRGKVYQKTLIGSYIFFFLTIATFIIGAIIILEKLVNKTQC</sequence>
<dbReference type="Proteomes" id="UP001393056">
    <property type="component" value="Unassembled WGS sequence"/>
</dbReference>
<proteinExistence type="predicted"/>
<organism evidence="2 3">
    <name type="scientific">Flavobacterium helocola</name>
    <dbReference type="NCBI Taxonomy" id="3139139"/>
    <lineage>
        <taxon>Bacteria</taxon>
        <taxon>Pseudomonadati</taxon>
        <taxon>Bacteroidota</taxon>
        <taxon>Flavobacteriia</taxon>
        <taxon>Flavobacteriales</taxon>
        <taxon>Flavobacteriaceae</taxon>
        <taxon>Flavobacterium</taxon>
    </lineage>
</organism>